<gene>
    <name evidence="2" type="ORF">A8V01_03685</name>
</gene>
<evidence type="ECO:0000313" key="2">
    <source>
        <dbReference type="EMBL" id="PNU05138.1"/>
    </source>
</evidence>
<organism evidence="2 3">
    <name type="scientific">Novosphingobium guangzhouense</name>
    <dbReference type="NCBI Taxonomy" id="1850347"/>
    <lineage>
        <taxon>Bacteria</taxon>
        <taxon>Pseudomonadati</taxon>
        <taxon>Pseudomonadota</taxon>
        <taxon>Alphaproteobacteria</taxon>
        <taxon>Sphingomonadales</taxon>
        <taxon>Sphingomonadaceae</taxon>
        <taxon>Novosphingobium</taxon>
    </lineage>
</organism>
<reference evidence="2 3" key="1">
    <citation type="submission" date="2016-05" db="EMBL/GenBank/DDBJ databases">
        <title>Complete genome sequence of Novosphingobium guangzhouense SA925(T).</title>
        <authorList>
            <person name="Sha S."/>
        </authorList>
    </citation>
    <scope>NUCLEOTIDE SEQUENCE [LARGE SCALE GENOMIC DNA]</scope>
    <source>
        <strain evidence="2 3">SA925</strain>
    </source>
</reference>
<evidence type="ECO:0000259" key="1">
    <source>
        <dbReference type="Pfam" id="PF03724"/>
    </source>
</evidence>
<dbReference type="Pfam" id="PF03724">
    <property type="entry name" value="META"/>
    <property type="match status" value="1"/>
</dbReference>
<dbReference type="AlphaFoldDB" id="A0A2K2G2C7"/>
<dbReference type="InterPro" id="IPR005184">
    <property type="entry name" value="DUF306_Meta_HslJ"/>
</dbReference>
<name>A0A2K2G2C7_9SPHN</name>
<dbReference type="Gene3D" id="2.40.128.270">
    <property type="match status" value="1"/>
</dbReference>
<sequence>MEHSAQGQWRFTSIDGDRPLSTDAQVSFAKEWISVQAGCSRLQGPWRIDAERLVAGPFDQSEAACPNASWQQGNAVNALLTATPLVTVDGKRMVLRSSGHVAELTRTGA</sequence>
<dbReference type="InterPro" id="IPR038670">
    <property type="entry name" value="HslJ-like_sf"/>
</dbReference>
<evidence type="ECO:0000313" key="3">
    <source>
        <dbReference type="Proteomes" id="UP000236327"/>
    </source>
</evidence>
<keyword evidence="3" id="KW-1185">Reference proteome</keyword>
<feature type="domain" description="DUF306" evidence="1">
    <location>
        <begin position="5"/>
        <end position="101"/>
    </location>
</feature>
<proteinExistence type="predicted"/>
<comment type="caution">
    <text evidence="2">The sequence shown here is derived from an EMBL/GenBank/DDBJ whole genome shotgun (WGS) entry which is preliminary data.</text>
</comment>
<dbReference type="Proteomes" id="UP000236327">
    <property type="component" value="Unassembled WGS sequence"/>
</dbReference>
<protein>
    <recommendedName>
        <fullName evidence="1">DUF306 domain-containing protein</fullName>
    </recommendedName>
</protein>
<dbReference type="EMBL" id="LYMM01000029">
    <property type="protein sequence ID" value="PNU05138.1"/>
    <property type="molecule type" value="Genomic_DNA"/>
</dbReference>
<accession>A0A2K2G2C7</accession>